<evidence type="ECO:0008006" key="4">
    <source>
        <dbReference type="Google" id="ProtNLM"/>
    </source>
</evidence>
<sequence>MAREPFAAKLTSIWIGGFFFWAIKGFKGNMNEQFTEKYELRNVWTGYLITLLVIGIIGYLILKY</sequence>
<keyword evidence="1" id="KW-1133">Transmembrane helix</keyword>
<reference evidence="2" key="1">
    <citation type="submission" date="2021-11" db="EMBL/GenBank/DDBJ databases">
        <title>Description of novel Flavobacterium species.</title>
        <authorList>
            <person name="Saticioglu I.B."/>
            <person name="Ay H."/>
            <person name="Altun S."/>
            <person name="Duman M."/>
        </authorList>
    </citation>
    <scope>NUCLEOTIDE SEQUENCE</scope>
    <source>
        <strain evidence="2">F-126</strain>
    </source>
</reference>
<organism evidence="2 3">
    <name type="scientific">Flavobacterium lipolyticum</name>
    <dbReference type="NCBI Taxonomy" id="2893754"/>
    <lineage>
        <taxon>Bacteria</taxon>
        <taxon>Pseudomonadati</taxon>
        <taxon>Bacteroidota</taxon>
        <taxon>Flavobacteriia</taxon>
        <taxon>Flavobacteriales</taxon>
        <taxon>Flavobacteriaceae</taxon>
        <taxon>Flavobacterium</taxon>
    </lineage>
</organism>
<dbReference type="EMBL" id="JAJJMN010000001">
    <property type="protein sequence ID" value="MCC9017927.1"/>
    <property type="molecule type" value="Genomic_DNA"/>
</dbReference>
<name>A0ABS8M0S9_9FLAO</name>
<keyword evidence="1" id="KW-0472">Membrane</keyword>
<dbReference type="Proteomes" id="UP001430700">
    <property type="component" value="Unassembled WGS sequence"/>
</dbReference>
<feature type="transmembrane region" description="Helical" evidence="1">
    <location>
        <begin position="6"/>
        <end position="23"/>
    </location>
</feature>
<feature type="transmembrane region" description="Helical" evidence="1">
    <location>
        <begin position="44"/>
        <end position="62"/>
    </location>
</feature>
<accession>A0ABS8M0S9</accession>
<dbReference type="RefSeq" id="WP_229999355.1">
    <property type="nucleotide sequence ID" value="NZ_JAJJMN010000001.1"/>
</dbReference>
<evidence type="ECO:0000256" key="1">
    <source>
        <dbReference type="SAM" id="Phobius"/>
    </source>
</evidence>
<gene>
    <name evidence="2" type="ORF">LNQ34_09100</name>
</gene>
<comment type="caution">
    <text evidence="2">The sequence shown here is derived from an EMBL/GenBank/DDBJ whole genome shotgun (WGS) entry which is preliminary data.</text>
</comment>
<keyword evidence="1" id="KW-0812">Transmembrane</keyword>
<evidence type="ECO:0000313" key="3">
    <source>
        <dbReference type="Proteomes" id="UP001430700"/>
    </source>
</evidence>
<proteinExistence type="predicted"/>
<keyword evidence="3" id="KW-1185">Reference proteome</keyword>
<protein>
    <recommendedName>
        <fullName evidence="4">DUF3995 domain-containing protein</fullName>
    </recommendedName>
</protein>
<evidence type="ECO:0000313" key="2">
    <source>
        <dbReference type="EMBL" id="MCC9017927.1"/>
    </source>
</evidence>